<protein>
    <recommendedName>
        <fullName evidence="9">HSF-type DNA-binding domain-containing protein</fullName>
    </recommendedName>
</protein>
<dbReference type="Pfam" id="PF00447">
    <property type="entry name" value="HSF_DNA-bind"/>
    <property type="match status" value="1"/>
</dbReference>
<proteinExistence type="inferred from homology"/>
<dbReference type="InterPro" id="IPR000232">
    <property type="entry name" value="HSF_DNA-bd"/>
</dbReference>
<dbReference type="AlphaFoldDB" id="A0A6G1G5J0"/>
<evidence type="ECO:0000313" key="11">
    <source>
        <dbReference type="Proteomes" id="UP000504638"/>
    </source>
</evidence>
<feature type="region of interest" description="Disordered" evidence="8">
    <location>
        <begin position="368"/>
        <end position="389"/>
    </location>
</feature>
<feature type="region of interest" description="Disordered" evidence="8">
    <location>
        <begin position="1"/>
        <end position="21"/>
    </location>
</feature>
<feature type="compositionally biased region" description="Polar residues" evidence="8">
    <location>
        <begin position="489"/>
        <end position="513"/>
    </location>
</feature>
<feature type="compositionally biased region" description="Basic residues" evidence="8">
    <location>
        <begin position="1"/>
        <end position="10"/>
    </location>
</feature>
<dbReference type="SUPFAM" id="SSF46785">
    <property type="entry name" value="Winged helix' DNA-binding domain"/>
    <property type="match status" value="1"/>
</dbReference>
<feature type="region of interest" description="Disordered" evidence="8">
    <location>
        <begin position="712"/>
        <end position="735"/>
    </location>
</feature>
<reference evidence="12" key="3">
    <citation type="submission" date="2025-04" db="UniProtKB">
        <authorList>
            <consortium name="RefSeq"/>
        </authorList>
    </citation>
    <scope>IDENTIFICATION</scope>
    <source>
        <strain evidence="12">CBS 781.70</strain>
    </source>
</reference>
<reference evidence="10 12" key="1">
    <citation type="submission" date="2020-01" db="EMBL/GenBank/DDBJ databases">
        <authorList>
            <consortium name="DOE Joint Genome Institute"/>
            <person name="Haridas S."/>
            <person name="Albert R."/>
            <person name="Binder M."/>
            <person name="Bloem J."/>
            <person name="Labutti K."/>
            <person name="Salamov A."/>
            <person name="Andreopoulos B."/>
            <person name="Baker S.E."/>
            <person name="Barry K."/>
            <person name="Bills G."/>
            <person name="Bluhm B.H."/>
            <person name="Cannon C."/>
            <person name="Castanera R."/>
            <person name="Culley D.E."/>
            <person name="Daum C."/>
            <person name="Ezra D."/>
            <person name="Gonzalez J.B."/>
            <person name="Henrissat B."/>
            <person name="Kuo A."/>
            <person name="Liang C."/>
            <person name="Lipzen A."/>
            <person name="Lutzoni F."/>
            <person name="Magnuson J."/>
            <person name="Mondo S."/>
            <person name="Nolan M."/>
            <person name="Ohm R."/>
            <person name="Pangilinan J."/>
            <person name="Park H.-J."/>
            <person name="Ramirez L."/>
            <person name="Alfaro M."/>
            <person name="Sun H."/>
            <person name="Tritt A."/>
            <person name="Yoshinaga Y."/>
            <person name="Zwiers L.-H."/>
            <person name="Turgeon B.G."/>
            <person name="Goodwin S.B."/>
            <person name="Spatafora J.W."/>
            <person name="Crous P.W."/>
            <person name="Grigoriev I.V."/>
        </authorList>
    </citation>
    <scope>NUCLEOTIDE SEQUENCE</scope>
    <source>
        <strain evidence="10 12">CBS 781.70</strain>
    </source>
</reference>
<dbReference type="GeneID" id="54415732"/>
<evidence type="ECO:0000313" key="12">
    <source>
        <dbReference type="RefSeq" id="XP_033534903.1"/>
    </source>
</evidence>
<dbReference type="Proteomes" id="UP000504638">
    <property type="component" value="Unplaced"/>
</dbReference>
<keyword evidence="4" id="KW-0238">DNA-binding</keyword>
<evidence type="ECO:0000256" key="5">
    <source>
        <dbReference type="ARBA" id="ARBA00023163"/>
    </source>
</evidence>
<dbReference type="RefSeq" id="XP_033534903.1">
    <property type="nucleotide sequence ID" value="XM_033675162.1"/>
</dbReference>
<evidence type="ECO:0000256" key="1">
    <source>
        <dbReference type="ARBA" id="ARBA00004123"/>
    </source>
</evidence>
<dbReference type="GO" id="GO:0043565">
    <property type="term" value="F:sequence-specific DNA binding"/>
    <property type="evidence" value="ECO:0007669"/>
    <property type="project" value="InterPro"/>
</dbReference>
<organism evidence="10">
    <name type="scientific">Eremomyces bilateralis CBS 781.70</name>
    <dbReference type="NCBI Taxonomy" id="1392243"/>
    <lineage>
        <taxon>Eukaryota</taxon>
        <taxon>Fungi</taxon>
        <taxon>Dikarya</taxon>
        <taxon>Ascomycota</taxon>
        <taxon>Pezizomycotina</taxon>
        <taxon>Dothideomycetes</taxon>
        <taxon>Dothideomycetes incertae sedis</taxon>
        <taxon>Eremomycetales</taxon>
        <taxon>Eremomycetaceae</taxon>
        <taxon>Eremomyces</taxon>
    </lineage>
</organism>
<sequence length="735" mass="79860">MDSSRTHRRVPPAQNSTAQAIQNTYAPGAYDEVVNADMDPPWDSMATDYNHFGQNGYGSLMGYPNLQNPAAYAMPAQIGRPESPSTTMVRRNQQQQLARARAGQLREYDGVQGNDAHDVTAETEEEALARARKVKDEAQAQRKSLVPFVQKLLSFLQTSEWIQLIHWTKDGKAFVITDDEAFAKDVIPRMFKHNNYPSFVRQLNMYGFHKRVGLDEGSFHANEHGVRMPHTYEHKYFQRDKPELAWLISKPPPKSMTTGKRDTKRKRLATDADVDASEDDVEDGMPKDDNISIPRSEIVGMRKDLSEYRQSSQTISMVIAELRENKNLNKALSQRVLHLEEQNRKQAHVLNSILQFLQLYAKKDTAPNLTQTQGYGPISPRQNNSTMPGQVVNLEDMNIADIGAALMRANPGASAGARGRRPFALLPPPEATNDFGIGSVPASADAATSSHFQNAPANNANNANSLFGNPDGIAAFNNITAAPSPPSPQTVVDSTSPSMRPSSPLTMNGSTPRVPSDPPRPSQPMTTAAHPSTATSERTSVSSRSTQQPQQARNQIQQTQEQRQPAQPIASTASRASPPANLPFRAPSPLFELGNLPPTEQFTQLSSHLDNQDERVRHLLSRVGSYSPGGRLNGIQGWEGGGTTPTSASGANPAVDDDLSRWLVDGHGPDGADYFGSGIGDVGIGDHGKELEMDFDLSAMDTGDGEELFGDVDGEGGKVVGSVESSVNSPADAAV</sequence>
<evidence type="ECO:0000313" key="10">
    <source>
        <dbReference type="EMBL" id="KAF1813272.1"/>
    </source>
</evidence>
<feature type="region of interest" description="Disordered" evidence="8">
    <location>
        <begin position="248"/>
        <end position="292"/>
    </location>
</feature>
<keyword evidence="6" id="KW-0539">Nucleus</keyword>
<dbReference type="GO" id="GO:0003700">
    <property type="term" value="F:DNA-binding transcription factor activity"/>
    <property type="evidence" value="ECO:0007669"/>
    <property type="project" value="InterPro"/>
</dbReference>
<dbReference type="FunFam" id="1.10.10.10:FF:000027">
    <property type="entry name" value="Heat shock transcription factor 1"/>
    <property type="match status" value="1"/>
</dbReference>
<dbReference type="SMART" id="SM00415">
    <property type="entry name" value="HSF"/>
    <property type="match status" value="1"/>
</dbReference>
<evidence type="ECO:0000256" key="4">
    <source>
        <dbReference type="ARBA" id="ARBA00023125"/>
    </source>
</evidence>
<keyword evidence="3" id="KW-0805">Transcription regulation</keyword>
<feature type="domain" description="HSF-type DNA-binding" evidence="9">
    <location>
        <begin position="144"/>
        <end position="251"/>
    </location>
</feature>
<dbReference type="OrthoDB" id="60033at2759"/>
<feature type="region of interest" description="Disordered" evidence="8">
    <location>
        <begin position="477"/>
        <end position="598"/>
    </location>
</feature>
<evidence type="ECO:0000259" key="9">
    <source>
        <dbReference type="SMART" id="SM00415"/>
    </source>
</evidence>
<evidence type="ECO:0000256" key="8">
    <source>
        <dbReference type="SAM" id="MobiDB-lite"/>
    </source>
</evidence>
<accession>A0A6G1G5J0</accession>
<dbReference type="PRINTS" id="PR00056">
    <property type="entry name" value="HSFDOMAIN"/>
</dbReference>
<feature type="compositionally biased region" description="Polar residues" evidence="8">
    <location>
        <begin position="368"/>
        <end position="388"/>
    </location>
</feature>
<evidence type="ECO:0000256" key="3">
    <source>
        <dbReference type="ARBA" id="ARBA00023015"/>
    </source>
</evidence>
<evidence type="ECO:0000256" key="6">
    <source>
        <dbReference type="ARBA" id="ARBA00023242"/>
    </source>
</evidence>
<name>A0A6G1G5J0_9PEZI</name>
<comment type="similarity">
    <text evidence="2 7">Belongs to the HSF family.</text>
</comment>
<feature type="compositionally biased region" description="Acidic residues" evidence="8">
    <location>
        <begin position="272"/>
        <end position="283"/>
    </location>
</feature>
<dbReference type="Gene3D" id="1.10.10.10">
    <property type="entry name" value="Winged helix-like DNA-binding domain superfamily/Winged helix DNA-binding domain"/>
    <property type="match status" value="1"/>
</dbReference>
<dbReference type="EMBL" id="ML975155">
    <property type="protein sequence ID" value="KAF1813272.1"/>
    <property type="molecule type" value="Genomic_DNA"/>
</dbReference>
<gene>
    <name evidence="10 12" type="ORF">P152DRAFT_311795</name>
</gene>
<dbReference type="InterPro" id="IPR036390">
    <property type="entry name" value="WH_DNA-bd_sf"/>
</dbReference>
<evidence type="ECO:0000256" key="7">
    <source>
        <dbReference type="RuleBase" id="RU004020"/>
    </source>
</evidence>
<dbReference type="PANTHER" id="PTHR10015">
    <property type="entry name" value="HEAT SHOCK TRANSCRIPTION FACTOR"/>
    <property type="match status" value="1"/>
</dbReference>
<dbReference type="InterPro" id="IPR036388">
    <property type="entry name" value="WH-like_DNA-bd_sf"/>
</dbReference>
<feature type="compositionally biased region" description="Low complexity" evidence="8">
    <location>
        <begin position="532"/>
        <end position="569"/>
    </location>
</feature>
<keyword evidence="5" id="KW-0804">Transcription</keyword>
<reference evidence="12" key="2">
    <citation type="submission" date="2020-04" db="EMBL/GenBank/DDBJ databases">
        <authorList>
            <consortium name="NCBI Genome Project"/>
        </authorList>
    </citation>
    <scope>NUCLEOTIDE SEQUENCE</scope>
    <source>
        <strain evidence="12">CBS 781.70</strain>
    </source>
</reference>
<dbReference type="GO" id="GO:0005634">
    <property type="term" value="C:nucleus"/>
    <property type="evidence" value="ECO:0007669"/>
    <property type="project" value="UniProtKB-SubCell"/>
</dbReference>
<dbReference type="PANTHER" id="PTHR10015:SF427">
    <property type="entry name" value="HEAT SHOCK FACTOR PROTEIN"/>
    <property type="match status" value="1"/>
</dbReference>
<comment type="subcellular location">
    <subcellularLocation>
        <location evidence="1">Nucleus</location>
    </subcellularLocation>
</comment>
<keyword evidence="11" id="KW-1185">Reference proteome</keyword>
<evidence type="ECO:0000256" key="2">
    <source>
        <dbReference type="ARBA" id="ARBA00006403"/>
    </source>
</evidence>